<dbReference type="SUPFAM" id="SSF52777">
    <property type="entry name" value="CoA-dependent acyltransferases"/>
    <property type="match status" value="1"/>
</dbReference>
<evidence type="ECO:0000259" key="12">
    <source>
        <dbReference type="Pfam" id="PF03007"/>
    </source>
</evidence>
<dbReference type="GO" id="GO:0047196">
    <property type="term" value="F:long-chain-alcohol O-fatty-acyltransferase activity"/>
    <property type="evidence" value="ECO:0007669"/>
    <property type="project" value="UniProtKB-EC"/>
</dbReference>
<name>A0A5P1EVG4_ASPOF</name>
<comment type="catalytic activity">
    <reaction evidence="10">
        <text>an acyl-CoA + a 1,2-diacyl-sn-glycerol = a triacyl-sn-glycerol + CoA</text>
        <dbReference type="Rhea" id="RHEA:10868"/>
        <dbReference type="ChEBI" id="CHEBI:17815"/>
        <dbReference type="ChEBI" id="CHEBI:57287"/>
        <dbReference type="ChEBI" id="CHEBI:58342"/>
        <dbReference type="ChEBI" id="CHEBI:64615"/>
        <dbReference type="EC" id="2.3.1.20"/>
    </reaction>
</comment>
<evidence type="ECO:0000256" key="2">
    <source>
        <dbReference type="ARBA" id="ARBA00004586"/>
    </source>
</evidence>
<dbReference type="AlphaFoldDB" id="A0A5P1EVG4"/>
<feature type="domain" description="O-acyltransferase WSD1-like N-terminal" evidence="12">
    <location>
        <begin position="9"/>
        <end position="236"/>
    </location>
</feature>
<sequence>MMGTAKTIDVDAVKAGLEASIARHPRFSSVVVSDDPGSKSSKWVPTKVIIDDHIIIPNINPPQTTTATSADRLVEDYASSLTTTSLPHSQPLWDFHIINMRTSEAEAVAILRIHHSLGDGVSLMSLLLACTRKTSHPDSLPSLPGAKRQRETNSDVSGTGVWGLILRIWAMLVLMWNTLVDAVVFMASSAFLKDTETPIKGVEGVELHKKRIVHRTLSLDDIMLIKYAVGGTINDVLVGVTSAGLSQYLNRRYSSTANGEKKENSLPAKIRLRTTVLVNIRPTPGIHALTEMMEGGKSTRWGNWLGYIILNFPILMYEDPLDYVRKGMKNTERKKNSLEAIFTYTSGTLIVKLLGIKAAAALCYRVLRHTTISFSNIVGPIEQVSFYGHPLVYIAPTVYGHPQAITLHFQSYMNKMEMVLAVDELTVPDPHQLLQDLAESLKLIKDAVVERSS</sequence>
<comment type="subcellular location">
    <subcellularLocation>
        <location evidence="1">Cell membrane</location>
        <topology evidence="1">Single-pass membrane protein</topology>
    </subcellularLocation>
    <subcellularLocation>
        <location evidence="2">Endoplasmic reticulum membrane</location>
    </subcellularLocation>
</comment>
<organism evidence="14 15">
    <name type="scientific">Asparagus officinalis</name>
    <name type="common">Garden asparagus</name>
    <dbReference type="NCBI Taxonomy" id="4686"/>
    <lineage>
        <taxon>Eukaryota</taxon>
        <taxon>Viridiplantae</taxon>
        <taxon>Streptophyta</taxon>
        <taxon>Embryophyta</taxon>
        <taxon>Tracheophyta</taxon>
        <taxon>Spermatophyta</taxon>
        <taxon>Magnoliopsida</taxon>
        <taxon>Liliopsida</taxon>
        <taxon>Asparagales</taxon>
        <taxon>Asparagaceae</taxon>
        <taxon>Asparagoideae</taxon>
        <taxon>Asparagus</taxon>
    </lineage>
</organism>
<dbReference type="OMA" id="FNCYIIS"/>
<dbReference type="Gene3D" id="3.30.559.10">
    <property type="entry name" value="Chloramphenicol acetyltransferase-like domain"/>
    <property type="match status" value="1"/>
</dbReference>
<evidence type="ECO:0000256" key="6">
    <source>
        <dbReference type="ARBA" id="ARBA00022824"/>
    </source>
</evidence>
<dbReference type="PANTHER" id="PTHR31650">
    <property type="entry name" value="O-ACYLTRANSFERASE (WSD1-LIKE) FAMILY PROTEIN"/>
    <property type="match status" value="1"/>
</dbReference>
<evidence type="ECO:0000256" key="5">
    <source>
        <dbReference type="ARBA" id="ARBA00022679"/>
    </source>
</evidence>
<dbReference type="Pfam" id="PF06974">
    <property type="entry name" value="WS_DGAT_C"/>
    <property type="match status" value="1"/>
</dbReference>
<dbReference type="InterPro" id="IPR009721">
    <property type="entry name" value="O-acyltransferase_WSD1_C"/>
</dbReference>
<dbReference type="PANTHER" id="PTHR31650:SF1">
    <property type="entry name" value="WAX ESTER SYNTHASE_DIACYLGLYCEROL ACYLTRANSFERASE 4-RELATED"/>
    <property type="match status" value="1"/>
</dbReference>
<dbReference type="GO" id="GO:0004144">
    <property type="term" value="F:diacylglycerol O-acyltransferase activity"/>
    <property type="evidence" value="ECO:0007669"/>
    <property type="project" value="UniProtKB-EC"/>
</dbReference>
<dbReference type="GO" id="GO:0005789">
    <property type="term" value="C:endoplasmic reticulum membrane"/>
    <property type="evidence" value="ECO:0007669"/>
    <property type="project" value="UniProtKB-SubCell"/>
</dbReference>
<keyword evidence="6" id="KW-0256">Endoplasmic reticulum</keyword>
<evidence type="ECO:0000313" key="14">
    <source>
        <dbReference type="EMBL" id="ONK69157.1"/>
    </source>
</evidence>
<dbReference type="InterPro" id="IPR004255">
    <property type="entry name" value="O-acyltransferase_WSD1_N"/>
</dbReference>
<comment type="pathway">
    <text evidence="4">Lipid metabolism.</text>
</comment>
<dbReference type="Gramene" id="ONK69157">
    <property type="protein sequence ID" value="ONK69157"/>
    <property type="gene ID" value="A4U43_C05F19940"/>
</dbReference>
<dbReference type="InterPro" id="IPR023213">
    <property type="entry name" value="CAT-like_dom_sf"/>
</dbReference>
<dbReference type="InterPro" id="IPR045034">
    <property type="entry name" value="O-acyltransferase_WSD1-like"/>
</dbReference>
<keyword evidence="15" id="KW-1185">Reference proteome</keyword>
<keyword evidence="7" id="KW-0012">Acyltransferase</keyword>
<dbReference type="Proteomes" id="UP000243459">
    <property type="component" value="Chromosome 5"/>
</dbReference>
<evidence type="ECO:0000256" key="9">
    <source>
        <dbReference type="ARBA" id="ARBA00047604"/>
    </source>
</evidence>
<evidence type="ECO:0000256" key="8">
    <source>
        <dbReference type="ARBA" id="ARBA00024360"/>
    </source>
</evidence>
<feature type="region of interest" description="Disordered" evidence="11">
    <location>
        <begin position="136"/>
        <end position="156"/>
    </location>
</feature>
<evidence type="ECO:0000256" key="3">
    <source>
        <dbReference type="ARBA" id="ARBA00004771"/>
    </source>
</evidence>
<dbReference type="GO" id="GO:0005886">
    <property type="term" value="C:plasma membrane"/>
    <property type="evidence" value="ECO:0007669"/>
    <property type="project" value="UniProtKB-SubCell"/>
</dbReference>
<comment type="similarity">
    <text evidence="8">In the N-terminal section; belongs to the long-chain O-acyltransferase family.</text>
</comment>
<keyword evidence="5" id="KW-0808">Transferase</keyword>
<comment type="pathway">
    <text evidence="3">Glycerolipid metabolism; triacylglycerol biosynthesis.</text>
</comment>
<dbReference type="GO" id="GO:0019432">
    <property type="term" value="P:triglyceride biosynthetic process"/>
    <property type="evidence" value="ECO:0007669"/>
    <property type="project" value="UniProtKB-UniPathway"/>
</dbReference>
<dbReference type="EMBL" id="CM007385">
    <property type="protein sequence ID" value="ONK69157.1"/>
    <property type="molecule type" value="Genomic_DNA"/>
</dbReference>
<gene>
    <name evidence="14" type="ORF">A4U43_C05F19940</name>
</gene>
<protein>
    <submittedName>
        <fullName evidence="14">Uncharacterized protein</fullName>
    </submittedName>
</protein>
<evidence type="ECO:0000256" key="7">
    <source>
        <dbReference type="ARBA" id="ARBA00023315"/>
    </source>
</evidence>
<feature type="domain" description="O-acyltransferase WSD1 C-terminal" evidence="13">
    <location>
        <begin position="301"/>
        <end position="445"/>
    </location>
</feature>
<evidence type="ECO:0000313" key="15">
    <source>
        <dbReference type="Proteomes" id="UP000243459"/>
    </source>
</evidence>
<evidence type="ECO:0000256" key="1">
    <source>
        <dbReference type="ARBA" id="ARBA00004162"/>
    </source>
</evidence>
<proteinExistence type="inferred from homology"/>
<accession>A0A5P1EVG4</accession>
<evidence type="ECO:0000259" key="13">
    <source>
        <dbReference type="Pfam" id="PF06974"/>
    </source>
</evidence>
<evidence type="ECO:0000256" key="10">
    <source>
        <dbReference type="ARBA" id="ARBA00048109"/>
    </source>
</evidence>
<evidence type="ECO:0000256" key="4">
    <source>
        <dbReference type="ARBA" id="ARBA00005189"/>
    </source>
</evidence>
<evidence type="ECO:0000256" key="11">
    <source>
        <dbReference type="SAM" id="MobiDB-lite"/>
    </source>
</evidence>
<reference evidence="15" key="1">
    <citation type="journal article" date="2017" name="Nat. Commun.">
        <title>The asparagus genome sheds light on the origin and evolution of a young Y chromosome.</title>
        <authorList>
            <person name="Harkess A."/>
            <person name="Zhou J."/>
            <person name="Xu C."/>
            <person name="Bowers J.E."/>
            <person name="Van der Hulst R."/>
            <person name="Ayyampalayam S."/>
            <person name="Mercati F."/>
            <person name="Riccardi P."/>
            <person name="McKain M.R."/>
            <person name="Kakrana A."/>
            <person name="Tang H."/>
            <person name="Ray J."/>
            <person name="Groenendijk J."/>
            <person name="Arikit S."/>
            <person name="Mathioni S.M."/>
            <person name="Nakano M."/>
            <person name="Shan H."/>
            <person name="Telgmann-Rauber A."/>
            <person name="Kanno A."/>
            <person name="Yue Z."/>
            <person name="Chen H."/>
            <person name="Li W."/>
            <person name="Chen Y."/>
            <person name="Xu X."/>
            <person name="Zhang Y."/>
            <person name="Luo S."/>
            <person name="Chen H."/>
            <person name="Gao J."/>
            <person name="Mao Z."/>
            <person name="Pires J.C."/>
            <person name="Luo M."/>
            <person name="Kudrna D."/>
            <person name="Wing R.A."/>
            <person name="Meyers B.C."/>
            <person name="Yi K."/>
            <person name="Kong H."/>
            <person name="Lavrijsen P."/>
            <person name="Sunseri F."/>
            <person name="Falavigna A."/>
            <person name="Ye Y."/>
            <person name="Leebens-Mack J.H."/>
            <person name="Chen G."/>
        </authorList>
    </citation>
    <scope>NUCLEOTIDE SEQUENCE [LARGE SCALE GENOMIC DNA]</scope>
    <source>
        <strain evidence="15">cv. DH0086</strain>
    </source>
</reference>
<comment type="catalytic activity">
    <reaction evidence="9">
        <text>a long chain fatty alcohol + a fatty acyl-CoA = a long-chain alcohol wax ester + CoA</text>
        <dbReference type="Rhea" id="RHEA:38443"/>
        <dbReference type="ChEBI" id="CHEBI:17135"/>
        <dbReference type="ChEBI" id="CHEBI:57287"/>
        <dbReference type="ChEBI" id="CHEBI:77636"/>
        <dbReference type="ChEBI" id="CHEBI:235323"/>
        <dbReference type="EC" id="2.3.1.75"/>
    </reaction>
</comment>
<dbReference type="Pfam" id="PF03007">
    <property type="entry name" value="WS_DGAT_cat"/>
    <property type="match status" value="1"/>
</dbReference>
<dbReference type="UniPathway" id="UPA00282"/>